<dbReference type="RefSeq" id="WP_320326426.1">
    <property type="nucleotide sequence ID" value="NZ_JALBUS010000019.1"/>
</dbReference>
<feature type="transmembrane region" description="Helical" evidence="1">
    <location>
        <begin position="97"/>
        <end position="114"/>
    </location>
</feature>
<evidence type="ECO:0000313" key="2">
    <source>
        <dbReference type="EMBL" id="MDX8418175.1"/>
    </source>
</evidence>
<dbReference type="Proteomes" id="UP001285244">
    <property type="component" value="Unassembled WGS sequence"/>
</dbReference>
<gene>
    <name evidence="2" type="ORF">MOZ64_10055</name>
</gene>
<feature type="transmembrane region" description="Helical" evidence="1">
    <location>
        <begin position="73"/>
        <end position="91"/>
    </location>
</feature>
<name>A0ABU4WNN0_9FIRM</name>
<evidence type="ECO:0000256" key="1">
    <source>
        <dbReference type="SAM" id="Phobius"/>
    </source>
</evidence>
<sequence length="131" mass="14875">MKQVMKSSWIGVSTATLIFIIIGIVFDQTNQGILPLENYQYTKMAVGSIIVGLGFGLPSMIYEKEEIPYAMQVLFHLGIGCAILLITGYLVGWFTDFVSIFVEMGISIFIWIGFDRHYRKEAKKINQQLKK</sequence>
<dbReference type="InterPro" id="IPR021560">
    <property type="entry name" value="DUF3021"/>
</dbReference>
<dbReference type="EMBL" id="JALBUS010000019">
    <property type="protein sequence ID" value="MDX8418175.1"/>
    <property type="molecule type" value="Genomic_DNA"/>
</dbReference>
<keyword evidence="1" id="KW-1133">Transmembrane helix</keyword>
<protein>
    <submittedName>
        <fullName evidence="2">DUF3021 domain-containing protein</fullName>
    </submittedName>
</protein>
<evidence type="ECO:0000313" key="3">
    <source>
        <dbReference type="Proteomes" id="UP001285244"/>
    </source>
</evidence>
<dbReference type="Pfam" id="PF11457">
    <property type="entry name" value="DUF3021"/>
    <property type="match status" value="1"/>
</dbReference>
<accession>A0ABU4WNN0</accession>
<feature type="transmembrane region" description="Helical" evidence="1">
    <location>
        <begin position="7"/>
        <end position="26"/>
    </location>
</feature>
<keyword evidence="1" id="KW-0472">Membrane</keyword>
<reference evidence="2 3" key="1">
    <citation type="submission" date="2022-03" db="EMBL/GenBank/DDBJ databases">
        <title>Novel taxa within the pig intestine.</title>
        <authorList>
            <person name="Wylensek D."/>
            <person name="Bishof K."/>
            <person name="Afrizal A."/>
            <person name="Clavel T."/>
        </authorList>
    </citation>
    <scope>NUCLEOTIDE SEQUENCE [LARGE SCALE GENOMIC DNA]</scope>
    <source>
        <strain evidence="2 3">Cla-KB-P134</strain>
    </source>
</reference>
<organism evidence="2 3">
    <name type="scientific">Absicoccus intestinalis</name>
    <dbReference type="NCBI Taxonomy" id="2926319"/>
    <lineage>
        <taxon>Bacteria</taxon>
        <taxon>Bacillati</taxon>
        <taxon>Bacillota</taxon>
        <taxon>Erysipelotrichia</taxon>
        <taxon>Erysipelotrichales</taxon>
        <taxon>Erysipelotrichaceae</taxon>
        <taxon>Absicoccus</taxon>
    </lineage>
</organism>
<keyword evidence="3" id="KW-1185">Reference proteome</keyword>
<proteinExistence type="predicted"/>
<feature type="transmembrane region" description="Helical" evidence="1">
    <location>
        <begin position="41"/>
        <end position="61"/>
    </location>
</feature>
<keyword evidence="1" id="KW-0812">Transmembrane</keyword>
<comment type="caution">
    <text evidence="2">The sequence shown here is derived from an EMBL/GenBank/DDBJ whole genome shotgun (WGS) entry which is preliminary data.</text>
</comment>